<dbReference type="InterPro" id="IPR016181">
    <property type="entry name" value="Acyl_CoA_acyltransferase"/>
</dbReference>
<dbReference type="PANTHER" id="PTHR43792">
    <property type="entry name" value="GNAT FAMILY, PUTATIVE (AFU_ORTHOLOGUE AFUA_3G00765)-RELATED-RELATED"/>
    <property type="match status" value="1"/>
</dbReference>
<dbReference type="AlphaFoldDB" id="A0A6I4SXD8"/>
<proteinExistence type="predicted"/>
<sequence length="185" mass="21461">MPDFRLETDRLVLRDWRDEDFEPFFRHTNTPAVMEHIAPLLDDERKAHFRRKVIERAALYGHTLWVMERKADGAILGFCGIKRCDVAGSPIGDFEIGWRLREDCWGQGYAREAAIATRDAAFELFGAPHVVALTVERNHRSWGLMKRLGMKRREDLDFIDPTYALDGGRIILYSLDQAEWERIAA</sequence>
<dbReference type="InterPro" id="IPR000182">
    <property type="entry name" value="GNAT_dom"/>
</dbReference>
<comment type="caution">
    <text evidence="2">The sequence shown here is derived from an EMBL/GenBank/DDBJ whole genome shotgun (WGS) entry which is preliminary data.</text>
</comment>
<evidence type="ECO:0000313" key="3">
    <source>
        <dbReference type="Proteomes" id="UP000433652"/>
    </source>
</evidence>
<dbReference type="EMBL" id="WTYM01000052">
    <property type="protein sequence ID" value="MXO60523.1"/>
    <property type="molecule type" value="Genomic_DNA"/>
</dbReference>
<dbReference type="PROSITE" id="PS51186">
    <property type="entry name" value="GNAT"/>
    <property type="match status" value="1"/>
</dbReference>
<dbReference type="Proteomes" id="UP000433652">
    <property type="component" value="Unassembled WGS sequence"/>
</dbReference>
<dbReference type="InterPro" id="IPR051531">
    <property type="entry name" value="N-acetyltransferase"/>
</dbReference>
<dbReference type="GO" id="GO:0016747">
    <property type="term" value="F:acyltransferase activity, transferring groups other than amino-acyl groups"/>
    <property type="evidence" value="ECO:0007669"/>
    <property type="project" value="InterPro"/>
</dbReference>
<reference evidence="2 3" key="1">
    <citation type="submission" date="2019-12" db="EMBL/GenBank/DDBJ databases">
        <title>Genomic-based taxomic classification of the family Erythrobacteraceae.</title>
        <authorList>
            <person name="Xu L."/>
        </authorList>
    </citation>
    <scope>NUCLEOTIDE SEQUENCE [LARGE SCALE GENOMIC DNA]</scope>
    <source>
        <strain evidence="2 3">MCCC 1K01500</strain>
    </source>
</reference>
<gene>
    <name evidence="2" type="ORF">GRI89_13340</name>
</gene>
<name>A0A6I4SXD8_9SPHN</name>
<evidence type="ECO:0000313" key="2">
    <source>
        <dbReference type="EMBL" id="MXO60523.1"/>
    </source>
</evidence>
<keyword evidence="3" id="KW-1185">Reference proteome</keyword>
<evidence type="ECO:0000259" key="1">
    <source>
        <dbReference type="PROSITE" id="PS51186"/>
    </source>
</evidence>
<dbReference type="SUPFAM" id="SSF55729">
    <property type="entry name" value="Acyl-CoA N-acyltransferases (Nat)"/>
    <property type="match status" value="1"/>
</dbReference>
<organism evidence="2 3">
    <name type="scientific">Croceibacterium salegens</name>
    <dbReference type="NCBI Taxonomy" id="1737568"/>
    <lineage>
        <taxon>Bacteria</taxon>
        <taxon>Pseudomonadati</taxon>
        <taxon>Pseudomonadota</taxon>
        <taxon>Alphaproteobacteria</taxon>
        <taxon>Sphingomonadales</taxon>
        <taxon>Erythrobacteraceae</taxon>
        <taxon>Croceibacterium</taxon>
    </lineage>
</organism>
<dbReference type="PANTHER" id="PTHR43792:SF1">
    <property type="entry name" value="N-ACETYLTRANSFERASE DOMAIN-CONTAINING PROTEIN"/>
    <property type="match status" value="1"/>
</dbReference>
<protein>
    <submittedName>
        <fullName evidence="2">GNAT family N-acetyltransferase</fullName>
    </submittedName>
</protein>
<dbReference type="RefSeq" id="WP_159796512.1">
    <property type="nucleotide sequence ID" value="NZ_WTYM01000052.1"/>
</dbReference>
<dbReference type="Gene3D" id="3.40.630.30">
    <property type="match status" value="1"/>
</dbReference>
<dbReference type="OrthoDB" id="6293260at2"/>
<dbReference type="Pfam" id="PF13302">
    <property type="entry name" value="Acetyltransf_3"/>
    <property type="match status" value="1"/>
</dbReference>
<keyword evidence="2" id="KW-0808">Transferase</keyword>
<feature type="domain" description="N-acetyltransferase" evidence="1">
    <location>
        <begin position="11"/>
        <end position="176"/>
    </location>
</feature>
<accession>A0A6I4SXD8</accession>